<evidence type="ECO:0000256" key="10">
    <source>
        <dbReference type="ARBA" id="ARBA00022977"/>
    </source>
</evidence>
<dbReference type="CDD" id="cd02007">
    <property type="entry name" value="TPP_DXS"/>
    <property type="match status" value="1"/>
</dbReference>
<gene>
    <name evidence="14" type="ORF">METZ01_LOCUS25372</name>
</gene>
<evidence type="ECO:0000256" key="3">
    <source>
        <dbReference type="ARBA" id="ARBA00004980"/>
    </source>
</evidence>
<dbReference type="Pfam" id="PF02780">
    <property type="entry name" value="Transketolase_C"/>
    <property type="match status" value="1"/>
</dbReference>
<dbReference type="GO" id="GO:0009228">
    <property type="term" value="P:thiamine biosynthetic process"/>
    <property type="evidence" value="ECO:0007669"/>
    <property type="project" value="UniProtKB-KW"/>
</dbReference>
<evidence type="ECO:0000256" key="9">
    <source>
        <dbReference type="ARBA" id="ARBA00022842"/>
    </source>
</evidence>
<dbReference type="PROSITE" id="PS00801">
    <property type="entry name" value="TRANSKETOLASE_1"/>
    <property type="match status" value="1"/>
</dbReference>
<dbReference type="GO" id="GO:0046872">
    <property type="term" value="F:metal ion binding"/>
    <property type="evidence" value="ECO:0007669"/>
    <property type="project" value="UniProtKB-KW"/>
</dbReference>
<protein>
    <recommendedName>
        <fullName evidence="6">1-deoxy-D-xylulose-5-phosphate synthase</fullName>
        <ecNumber evidence="6">2.2.1.7</ecNumber>
    </recommendedName>
</protein>
<dbReference type="HAMAP" id="MF_00315">
    <property type="entry name" value="DXP_synth"/>
    <property type="match status" value="1"/>
</dbReference>
<evidence type="ECO:0000256" key="6">
    <source>
        <dbReference type="ARBA" id="ARBA00013150"/>
    </source>
</evidence>
<feature type="domain" description="Transketolase-like pyrimidine-binding" evidence="13">
    <location>
        <begin position="315"/>
        <end position="479"/>
    </location>
</feature>
<dbReference type="GO" id="GO:0005829">
    <property type="term" value="C:cytosol"/>
    <property type="evidence" value="ECO:0007669"/>
    <property type="project" value="TreeGrafter"/>
</dbReference>
<dbReference type="EC" id="2.2.1.7" evidence="6"/>
<dbReference type="EMBL" id="UINC01001150">
    <property type="protein sequence ID" value="SUZ72518.1"/>
    <property type="molecule type" value="Genomic_DNA"/>
</dbReference>
<keyword evidence="10" id="KW-0784">Thiamine biosynthesis</keyword>
<accession>A0A381Q0T5</accession>
<evidence type="ECO:0000256" key="2">
    <source>
        <dbReference type="ARBA" id="ARBA00001964"/>
    </source>
</evidence>
<dbReference type="InterPro" id="IPR049557">
    <property type="entry name" value="Transketolase_CS"/>
</dbReference>
<dbReference type="SUPFAM" id="SSF52922">
    <property type="entry name" value="TK C-terminal domain-like"/>
    <property type="match status" value="1"/>
</dbReference>
<dbReference type="NCBIfam" id="TIGR00204">
    <property type="entry name" value="dxs"/>
    <property type="match status" value="1"/>
</dbReference>
<dbReference type="Pfam" id="PF02779">
    <property type="entry name" value="Transket_pyr"/>
    <property type="match status" value="1"/>
</dbReference>
<evidence type="ECO:0000256" key="1">
    <source>
        <dbReference type="ARBA" id="ARBA00001946"/>
    </source>
</evidence>
<proteinExistence type="inferred from homology"/>
<dbReference type="NCBIfam" id="NF003933">
    <property type="entry name" value="PRK05444.2-2"/>
    <property type="match status" value="1"/>
</dbReference>
<keyword evidence="7" id="KW-0808">Transferase</keyword>
<evidence type="ECO:0000259" key="13">
    <source>
        <dbReference type="SMART" id="SM00861"/>
    </source>
</evidence>
<evidence type="ECO:0000256" key="5">
    <source>
        <dbReference type="ARBA" id="ARBA00011738"/>
    </source>
</evidence>
<keyword evidence="9" id="KW-0460">Magnesium</keyword>
<dbReference type="GO" id="GO:0019288">
    <property type="term" value="P:isopentenyl diphosphate biosynthetic process, methylerythritol 4-phosphate pathway"/>
    <property type="evidence" value="ECO:0007669"/>
    <property type="project" value="TreeGrafter"/>
</dbReference>
<dbReference type="PANTHER" id="PTHR43322:SF5">
    <property type="entry name" value="1-DEOXY-D-XYLULOSE-5-PHOSPHATE SYNTHASE, CHLOROPLASTIC"/>
    <property type="match status" value="1"/>
</dbReference>
<keyword evidence="8" id="KW-0479">Metal-binding</keyword>
<evidence type="ECO:0000256" key="8">
    <source>
        <dbReference type="ARBA" id="ARBA00022723"/>
    </source>
</evidence>
<dbReference type="CDD" id="cd07033">
    <property type="entry name" value="TPP_PYR_DXS_TK_like"/>
    <property type="match status" value="1"/>
</dbReference>
<dbReference type="InterPro" id="IPR029061">
    <property type="entry name" value="THDP-binding"/>
</dbReference>
<dbReference type="SUPFAM" id="SSF52518">
    <property type="entry name" value="Thiamin diphosphate-binding fold (THDP-binding)"/>
    <property type="match status" value="2"/>
</dbReference>
<evidence type="ECO:0000256" key="4">
    <source>
        <dbReference type="ARBA" id="ARBA00011081"/>
    </source>
</evidence>
<dbReference type="AlphaFoldDB" id="A0A381Q0T5"/>
<reference evidence="14" key="1">
    <citation type="submission" date="2018-05" db="EMBL/GenBank/DDBJ databases">
        <authorList>
            <person name="Lanie J.A."/>
            <person name="Ng W.-L."/>
            <person name="Kazmierczak K.M."/>
            <person name="Andrzejewski T.M."/>
            <person name="Davidsen T.M."/>
            <person name="Wayne K.J."/>
            <person name="Tettelin H."/>
            <person name="Glass J.I."/>
            <person name="Rusch D."/>
            <person name="Podicherti R."/>
            <person name="Tsui H.-C.T."/>
            <person name="Winkler M.E."/>
        </authorList>
    </citation>
    <scope>NUCLEOTIDE SEQUENCE</scope>
</reference>
<dbReference type="PANTHER" id="PTHR43322">
    <property type="entry name" value="1-D-DEOXYXYLULOSE 5-PHOSPHATE SYNTHASE-RELATED"/>
    <property type="match status" value="1"/>
</dbReference>
<dbReference type="Gene3D" id="3.40.50.970">
    <property type="match status" value="2"/>
</dbReference>
<evidence type="ECO:0000256" key="7">
    <source>
        <dbReference type="ARBA" id="ARBA00022679"/>
    </source>
</evidence>
<dbReference type="UniPathway" id="UPA00064">
    <property type="reaction ID" value="UER00091"/>
</dbReference>
<dbReference type="InterPro" id="IPR009014">
    <property type="entry name" value="Transketo_C/PFOR_II"/>
</dbReference>
<dbReference type="InterPro" id="IPR005475">
    <property type="entry name" value="Transketolase-like_Pyr-bd"/>
</dbReference>
<comment type="pathway">
    <text evidence="3">Metabolic intermediate biosynthesis; 1-deoxy-D-xylulose 5-phosphate biosynthesis; 1-deoxy-D-xylulose 5-phosphate from D-glyceraldehyde 3-phosphate and pyruvate: step 1/1.</text>
</comment>
<dbReference type="InterPro" id="IPR005477">
    <property type="entry name" value="Dxylulose-5-P_synthase"/>
</dbReference>
<dbReference type="InterPro" id="IPR033248">
    <property type="entry name" value="Transketolase_C"/>
</dbReference>
<dbReference type="GO" id="GO:0008661">
    <property type="term" value="F:1-deoxy-D-xylulose-5-phosphate synthase activity"/>
    <property type="evidence" value="ECO:0007669"/>
    <property type="project" value="UniProtKB-EC"/>
</dbReference>
<evidence type="ECO:0000256" key="12">
    <source>
        <dbReference type="ARBA" id="ARBA00023229"/>
    </source>
</evidence>
<dbReference type="GO" id="GO:0016114">
    <property type="term" value="P:terpenoid biosynthetic process"/>
    <property type="evidence" value="ECO:0007669"/>
    <property type="project" value="InterPro"/>
</dbReference>
<comment type="cofactor">
    <cofactor evidence="1">
        <name>Mg(2+)</name>
        <dbReference type="ChEBI" id="CHEBI:18420"/>
    </cofactor>
</comment>
<keyword evidence="12" id="KW-0414">Isoprene biosynthesis</keyword>
<evidence type="ECO:0000313" key="14">
    <source>
        <dbReference type="EMBL" id="SUZ72518.1"/>
    </source>
</evidence>
<keyword evidence="11" id="KW-0786">Thiamine pyrophosphate</keyword>
<comment type="subunit">
    <text evidence="5">Homodimer.</text>
</comment>
<comment type="similarity">
    <text evidence="4">Belongs to the transketolase family. DXPS subfamily.</text>
</comment>
<dbReference type="Gene3D" id="3.40.50.920">
    <property type="match status" value="1"/>
</dbReference>
<evidence type="ECO:0000256" key="11">
    <source>
        <dbReference type="ARBA" id="ARBA00023052"/>
    </source>
</evidence>
<organism evidence="14">
    <name type="scientific">marine metagenome</name>
    <dbReference type="NCBI Taxonomy" id="408172"/>
    <lineage>
        <taxon>unclassified sequences</taxon>
        <taxon>metagenomes</taxon>
        <taxon>ecological metagenomes</taxon>
    </lineage>
</organism>
<dbReference type="SMART" id="SM00861">
    <property type="entry name" value="Transket_pyr"/>
    <property type="match status" value="1"/>
</dbReference>
<name>A0A381Q0T5_9ZZZZ</name>
<dbReference type="Pfam" id="PF13292">
    <property type="entry name" value="DXP_synthase_N"/>
    <property type="match status" value="1"/>
</dbReference>
<sequence>MHIEKIQSPADLRALDDDQLLELCEEIREFLVDAVSRTGGHLGSNLGAVELTIAVHRIFESPRDAIVWDTGHQAYVHKIVTGRANEFHTLRQRHGLSGYPNPAESEHDLFENSHASASLSWASGLATGFDLTDHQHRRVVAIIGDGSMTGGMAFEALNNLGHYGQRAVIILNDNGRSYAPTVSRLATVMSRLRQSPNYVKGRQAVTNILDRLPLGVEVKRGLSGAAAAMREMWEPPAFFETLGVRYLGPIDGHDIAALESALRDASSYEDGPIVVHVLTDKGRGYAPAEADEEKHLHDIGLFDPATGNSSSEGGASFTSEFSNALLDVADRRKNVVAVTAAMPGSTGLIPFQERYPDRYFDVGIAEQHALTSAAGMAKAGLRPVVAIYSTFLARGFDQVMYDIGLHRLPVVICVDRAGVTGPDGASHHGIHDIAMYSRVPGMTIFAPSTIQELSGMLEQALEIDDGPVAIRWPRGLAPESSVVGSGLSARQVRAGQDVAILAAGTMLQAAEASADLLAEEGVNAAIWDPRVLKPVDRDMIRSILDLRLVVTVEDGTRVGGFGSLVADALQRRRVRIPRLLHLGTPDEYLPHGSAAELHAELGLDAAGIAAEVVKALESC</sequence>
<comment type="cofactor">
    <cofactor evidence="2">
        <name>thiamine diphosphate</name>
        <dbReference type="ChEBI" id="CHEBI:58937"/>
    </cofactor>
</comment>